<keyword evidence="5" id="KW-1185">Reference proteome</keyword>
<dbReference type="OrthoDB" id="10256179at2759"/>
<proteinExistence type="predicted"/>
<dbReference type="InterPro" id="IPR000408">
    <property type="entry name" value="Reg_chr_condens"/>
</dbReference>
<dbReference type="Gene3D" id="2.130.10.30">
    <property type="entry name" value="Regulator of chromosome condensation 1/beta-lactamase-inhibitor protein II"/>
    <property type="match status" value="2"/>
</dbReference>
<reference evidence="4 5" key="1">
    <citation type="submission" date="2020-11" db="EMBL/GenBank/DDBJ databases">
        <authorList>
            <person name="Wallbank WR R."/>
            <person name="Pardo Diaz C."/>
            <person name="Kozak K."/>
            <person name="Martin S."/>
            <person name="Jiggins C."/>
            <person name="Moest M."/>
            <person name="Warren A I."/>
            <person name="Generalovic N T."/>
            <person name="Byers J.R.P. K."/>
            <person name="Montejo-Kovacevich G."/>
            <person name="Yen C E."/>
        </authorList>
    </citation>
    <scope>NUCLEOTIDE SEQUENCE [LARGE SCALE GENOMIC DNA]</scope>
</reference>
<sequence>MSVFSWGANSHGQLGLGFENELCSSPQRLSRVPFNPVTIQSIKGGGGHVLVLDKGGCIFACGWNNRGQLGIGNIQDQNEFVPVSVESLDGPRVKGIACGWDSSGAVTKDKQLYMWGSNSFQQLGVCQRGFAFVTEPMHVSLPRNEGAIRLSIGLRHAAILTDDNKLYVFGRLRFGDSHPGIIIKLIPFNKGQIYKLQPEINVKQIISGQNHLIMSDGHKILGLGENKYGQVNMFTFDTAIVQIASGWTHNGIVTTVAPGATKEVYLWGRNCYGQVGGDSQEVIPAPNKLELADNHRPEELHLGSEHGMLLTDKGAVFTWGWNEHGNCGNGDVENVYQPTLIELPSACIMAGTGAGFCYAICTE</sequence>
<protein>
    <recommendedName>
        <fullName evidence="3">RCC1-like domain-containing protein</fullName>
    </recommendedName>
</protein>
<dbReference type="OMA" id="GWGNCRK"/>
<keyword evidence="1" id="KW-0677">Repeat</keyword>
<feature type="repeat" description="RCC1" evidence="2">
    <location>
        <begin position="262"/>
        <end position="313"/>
    </location>
</feature>
<evidence type="ECO:0000313" key="5">
    <source>
        <dbReference type="Proteomes" id="UP000594454"/>
    </source>
</evidence>
<dbReference type="Pfam" id="PF25390">
    <property type="entry name" value="WD40_RLD"/>
    <property type="match status" value="1"/>
</dbReference>
<dbReference type="SUPFAM" id="SSF50985">
    <property type="entry name" value="RCC1/BLIP-II"/>
    <property type="match status" value="1"/>
</dbReference>
<feature type="domain" description="RCC1-like" evidence="3">
    <location>
        <begin position="3"/>
        <end position="358"/>
    </location>
</feature>
<evidence type="ECO:0000256" key="2">
    <source>
        <dbReference type="PROSITE-ProRule" id="PRU00235"/>
    </source>
</evidence>
<evidence type="ECO:0000313" key="4">
    <source>
        <dbReference type="EMBL" id="CAD7080275.1"/>
    </source>
</evidence>
<dbReference type="PANTHER" id="PTHR22870">
    <property type="entry name" value="REGULATOR OF CHROMOSOME CONDENSATION"/>
    <property type="match status" value="1"/>
</dbReference>
<evidence type="ECO:0000259" key="3">
    <source>
        <dbReference type="Pfam" id="PF25390"/>
    </source>
</evidence>
<dbReference type="PROSITE" id="PS50012">
    <property type="entry name" value="RCC1_3"/>
    <property type="match status" value="5"/>
</dbReference>
<dbReference type="PANTHER" id="PTHR22870:SF408">
    <property type="entry name" value="OS09G0560450 PROTEIN"/>
    <property type="match status" value="1"/>
</dbReference>
<name>A0A7R8UGI0_HERIL</name>
<dbReference type="InParanoid" id="A0A7R8UGI0"/>
<gene>
    <name evidence="4" type="ORF">HERILL_LOCUS3439</name>
</gene>
<feature type="repeat" description="RCC1" evidence="2">
    <location>
        <begin position="110"/>
        <end position="163"/>
    </location>
</feature>
<dbReference type="Proteomes" id="UP000594454">
    <property type="component" value="Chromosome 1"/>
</dbReference>
<dbReference type="FunCoup" id="A0A7R8UGI0">
    <property type="interactions" value="82"/>
</dbReference>
<feature type="repeat" description="RCC1" evidence="2">
    <location>
        <begin position="56"/>
        <end position="109"/>
    </location>
</feature>
<feature type="repeat" description="RCC1" evidence="2">
    <location>
        <begin position="1"/>
        <end position="55"/>
    </location>
</feature>
<organism evidence="4 5">
    <name type="scientific">Hermetia illucens</name>
    <name type="common">Black soldier fly</name>
    <dbReference type="NCBI Taxonomy" id="343691"/>
    <lineage>
        <taxon>Eukaryota</taxon>
        <taxon>Metazoa</taxon>
        <taxon>Ecdysozoa</taxon>
        <taxon>Arthropoda</taxon>
        <taxon>Hexapoda</taxon>
        <taxon>Insecta</taxon>
        <taxon>Pterygota</taxon>
        <taxon>Neoptera</taxon>
        <taxon>Endopterygota</taxon>
        <taxon>Diptera</taxon>
        <taxon>Brachycera</taxon>
        <taxon>Stratiomyomorpha</taxon>
        <taxon>Stratiomyidae</taxon>
        <taxon>Hermetiinae</taxon>
        <taxon>Hermetia</taxon>
    </lineage>
</organism>
<dbReference type="AlphaFoldDB" id="A0A7R8UGI0"/>
<evidence type="ECO:0000256" key="1">
    <source>
        <dbReference type="ARBA" id="ARBA00022737"/>
    </source>
</evidence>
<feature type="repeat" description="RCC1" evidence="2">
    <location>
        <begin position="314"/>
        <end position="363"/>
    </location>
</feature>
<dbReference type="PRINTS" id="PR00633">
    <property type="entry name" value="RCCNDNSATION"/>
</dbReference>
<accession>A0A7R8UGI0</accession>
<dbReference type="InterPro" id="IPR051210">
    <property type="entry name" value="Ub_ligase/GEF_domain"/>
</dbReference>
<dbReference type="InterPro" id="IPR058923">
    <property type="entry name" value="RCC1-like_dom"/>
</dbReference>
<dbReference type="InterPro" id="IPR009091">
    <property type="entry name" value="RCC1/BLIP-II"/>
</dbReference>
<dbReference type="EMBL" id="LR899009">
    <property type="protein sequence ID" value="CAD7080275.1"/>
    <property type="molecule type" value="Genomic_DNA"/>
</dbReference>